<name>A0A8S1BYB0_ARCPL</name>
<dbReference type="PROSITE" id="PS51885">
    <property type="entry name" value="NEPRILYSIN"/>
    <property type="match status" value="1"/>
</dbReference>
<dbReference type="InterPro" id="IPR000718">
    <property type="entry name" value="Peptidase_M13"/>
</dbReference>
<protein>
    <recommendedName>
        <fullName evidence="3">Peptidase M13 N-terminal domain-containing protein</fullName>
    </recommendedName>
</protein>
<comment type="similarity">
    <text evidence="2">Belongs to the peptidase M13 family.</text>
</comment>
<sequence>MAMYKKPVRICESRECLRSAANLALSMDKSADPCDDFYQYVCGNWGSDHPRPDSFESYDWFRDKQTKVYSIVRDFLNKNTTHHPKPVQQAKDMFNGCMDTESLGLPPFPTFINATDDFDYSTYEFNWLDAVIKIKTQIGNGCVNSFDIFTDPRNSSLYRLVMGSPETTNPFLKYTQQRKRHNGRKDLGSLIKIIEESKKFVRHMDRRSDKSDDDEKRAQVHKIFYAELIKLFVIESDNVKKSKLSEVELDQNIILSSEDIL</sequence>
<gene>
    <name evidence="4" type="ORF">APLA_LOCUS18480</name>
</gene>
<dbReference type="Gene3D" id="1.10.1380.10">
    <property type="entry name" value="Neutral endopeptidase , domain2"/>
    <property type="match status" value="1"/>
</dbReference>
<accession>A0A8S1BYB0</accession>
<evidence type="ECO:0000256" key="1">
    <source>
        <dbReference type="ARBA" id="ARBA00004401"/>
    </source>
</evidence>
<organism evidence="4 5">
    <name type="scientific">Arctia plantaginis</name>
    <name type="common">Wood tiger moth</name>
    <name type="synonym">Phalaena plantaginis</name>
    <dbReference type="NCBI Taxonomy" id="874455"/>
    <lineage>
        <taxon>Eukaryota</taxon>
        <taxon>Metazoa</taxon>
        <taxon>Ecdysozoa</taxon>
        <taxon>Arthropoda</taxon>
        <taxon>Hexapoda</taxon>
        <taxon>Insecta</taxon>
        <taxon>Pterygota</taxon>
        <taxon>Neoptera</taxon>
        <taxon>Endopterygota</taxon>
        <taxon>Lepidoptera</taxon>
        <taxon>Glossata</taxon>
        <taxon>Ditrysia</taxon>
        <taxon>Noctuoidea</taxon>
        <taxon>Erebidae</taxon>
        <taxon>Arctiinae</taxon>
        <taxon>Arctia</taxon>
    </lineage>
</organism>
<dbReference type="Proteomes" id="UP000494106">
    <property type="component" value="Unassembled WGS sequence"/>
</dbReference>
<dbReference type="EMBL" id="CADEBC010001041">
    <property type="protein sequence ID" value="CAB3262583.1"/>
    <property type="molecule type" value="Genomic_DNA"/>
</dbReference>
<dbReference type="InterPro" id="IPR042089">
    <property type="entry name" value="Peptidase_M13_dom_2"/>
</dbReference>
<dbReference type="GO" id="GO:0004222">
    <property type="term" value="F:metalloendopeptidase activity"/>
    <property type="evidence" value="ECO:0007669"/>
    <property type="project" value="InterPro"/>
</dbReference>
<dbReference type="Pfam" id="PF05649">
    <property type="entry name" value="Peptidase_M13_N"/>
    <property type="match status" value="1"/>
</dbReference>
<dbReference type="GO" id="GO:0005886">
    <property type="term" value="C:plasma membrane"/>
    <property type="evidence" value="ECO:0007669"/>
    <property type="project" value="UniProtKB-SubCell"/>
</dbReference>
<dbReference type="AlphaFoldDB" id="A0A8S1BYB0"/>
<evidence type="ECO:0000256" key="2">
    <source>
        <dbReference type="ARBA" id="ARBA00007357"/>
    </source>
</evidence>
<dbReference type="InterPro" id="IPR024079">
    <property type="entry name" value="MetalloPept_cat_dom_sf"/>
</dbReference>
<proteinExistence type="inferred from homology"/>
<evidence type="ECO:0000313" key="5">
    <source>
        <dbReference type="Proteomes" id="UP000494106"/>
    </source>
</evidence>
<keyword evidence="5" id="KW-1185">Reference proteome</keyword>
<dbReference type="SUPFAM" id="SSF55486">
    <property type="entry name" value="Metalloproteases ('zincins'), catalytic domain"/>
    <property type="match status" value="1"/>
</dbReference>
<comment type="caution">
    <text evidence="4">The sequence shown here is derived from an EMBL/GenBank/DDBJ whole genome shotgun (WGS) entry which is preliminary data.</text>
</comment>
<dbReference type="PANTHER" id="PTHR11733">
    <property type="entry name" value="ZINC METALLOPROTEASE FAMILY M13 NEPRILYSIN-RELATED"/>
    <property type="match status" value="1"/>
</dbReference>
<feature type="domain" description="Peptidase M13 N-terminal" evidence="3">
    <location>
        <begin position="33"/>
        <end position="206"/>
    </location>
</feature>
<evidence type="ECO:0000313" key="4">
    <source>
        <dbReference type="EMBL" id="CAB3262583.1"/>
    </source>
</evidence>
<evidence type="ECO:0000259" key="3">
    <source>
        <dbReference type="Pfam" id="PF05649"/>
    </source>
</evidence>
<dbReference type="PANTHER" id="PTHR11733:SF133">
    <property type="entry name" value="PHOSPHATE-REGULATING NEUTRAL ENDOPEPTIDASE PHEX"/>
    <property type="match status" value="1"/>
</dbReference>
<dbReference type="Gene3D" id="3.40.390.10">
    <property type="entry name" value="Collagenase (Catalytic Domain)"/>
    <property type="match status" value="1"/>
</dbReference>
<reference evidence="4 5" key="1">
    <citation type="submission" date="2020-04" db="EMBL/GenBank/DDBJ databases">
        <authorList>
            <person name="Wallbank WR R."/>
            <person name="Pardo Diaz C."/>
            <person name="Kozak K."/>
            <person name="Martin S."/>
            <person name="Jiggins C."/>
            <person name="Moest M."/>
            <person name="Warren A I."/>
            <person name="Byers J.R.P. K."/>
            <person name="Montejo-Kovacevich G."/>
            <person name="Yen C E."/>
        </authorList>
    </citation>
    <scope>NUCLEOTIDE SEQUENCE [LARGE SCALE GENOMIC DNA]</scope>
</reference>
<dbReference type="OrthoDB" id="6475849at2759"/>
<comment type="subcellular location">
    <subcellularLocation>
        <location evidence="1">Cell membrane</location>
        <topology evidence="1">Single-pass type II membrane protein</topology>
    </subcellularLocation>
</comment>
<dbReference type="GO" id="GO:0016485">
    <property type="term" value="P:protein processing"/>
    <property type="evidence" value="ECO:0007669"/>
    <property type="project" value="TreeGrafter"/>
</dbReference>
<dbReference type="InterPro" id="IPR008753">
    <property type="entry name" value="Peptidase_M13_N"/>
</dbReference>